<accession>A0AAN9W5S7</accession>
<feature type="transmembrane region" description="Helical" evidence="2">
    <location>
        <begin position="100"/>
        <end position="123"/>
    </location>
</feature>
<evidence type="ECO:0000256" key="2">
    <source>
        <dbReference type="SAM" id="Phobius"/>
    </source>
</evidence>
<dbReference type="AlphaFoldDB" id="A0AAN9W5S7"/>
<gene>
    <name evidence="3" type="ORF">R5R35_013116</name>
</gene>
<name>A0AAN9W5S7_9ORTH</name>
<feature type="compositionally biased region" description="Acidic residues" evidence="1">
    <location>
        <begin position="202"/>
        <end position="220"/>
    </location>
</feature>
<comment type="caution">
    <text evidence="3">The sequence shown here is derived from an EMBL/GenBank/DDBJ whole genome shotgun (WGS) entry which is preliminary data.</text>
</comment>
<evidence type="ECO:0000313" key="4">
    <source>
        <dbReference type="Proteomes" id="UP001378592"/>
    </source>
</evidence>
<keyword evidence="4" id="KW-1185">Reference proteome</keyword>
<dbReference type="EMBL" id="JAZDUA010000001">
    <property type="protein sequence ID" value="KAK7874541.1"/>
    <property type="molecule type" value="Genomic_DNA"/>
</dbReference>
<evidence type="ECO:0000256" key="1">
    <source>
        <dbReference type="SAM" id="MobiDB-lite"/>
    </source>
</evidence>
<feature type="compositionally biased region" description="Basic and acidic residues" evidence="1">
    <location>
        <begin position="428"/>
        <end position="502"/>
    </location>
</feature>
<reference evidence="3 4" key="1">
    <citation type="submission" date="2024-03" db="EMBL/GenBank/DDBJ databases">
        <title>The genome assembly and annotation of the cricket Gryllus longicercus Weissman &amp; Gray.</title>
        <authorList>
            <person name="Szrajer S."/>
            <person name="Gray D."/>
            <person name="Ylla G."/>
        </authorList>
    </citation>
    <scope>NUCLEOTIDE SEQUENCE [LARGE SCALE GENOMIC DNA]</scope>
    <source>
        <strain evidence="3">DAG 2021-001</strain>
        <tissue evidence="3">Whole body minus gut</tissue>
    </source>
</reference>
<evidence type="ECO:0000313" key="3">
    <source>
        <dbReference type="EMBL" id="KAK7874541.1"/>
    </source>
</evidence>
<protein>
    <submittedName>
        <fullName evidence="3">Uncharacterized protein</fullName>
    </submittedName>
</protein>
<keyword evidence="2" id="KW-1133">Transmembrane helix</keyword>
<sequence>MANSLVEISPISLLAQMLERAERRVGRAAWEAAEDVAARPRGQQLFRQADRLLELMERLVRALVRALNRPWRRSNPHGDTDADGDGRDKWGQAPMPLRTAVPLVIIVLPSYMAATLLIMVPYFPILIMRVLFGPSPVLEECWPTPTNAEKCLRRWRRRLRAIRYSGLRKMRILSIIAFDRLEYMLQKKEKKEMIGSEKVEEEKEVEEEEEDEGEEVEDDLEDNSLLSTVLLWWPITLLTLIGQILGLGDPWIPAFNSPVRNKLALESSAVSSAEENVPKNDAENVSPRKRKFLDFQAEDLPTNQEIAFGLGEILHPTLRGHALEPDEILTDSYTDFSWEYDSGSDSDSGTLAESVDFSKSEIQPRRLSPLAKLLTDSPLSSDAEEDDPNYVPNPDEESGDEDDYDVTEGNEDDENEETCNEIESVGTESKEFIEMETKEPIGMESEKIGEMETEGMKSDKIDEMKSRESNAIESKKIDEIETKECDGKESKTSNEKETKEPMGKLFTEYENCDKTLTPRSAQSDL</sequence>
<dbReference type="Proteomes" id="UP001378592">
    <property type="component" value="Unassembled WGS sequence"/>
</dbReference>
<organism evidence="3 4">
    <name type="scientific">Gryllus longicercus</name>
    <dbReference type="NCBI Taxonomy" id="2509291"/>
    <lineage>
        <taxon>Eukaryota</taxon>
        <taxon>Metazoa</taxon>
        <taxon>Ecdysozoa</taxon>
        <taxon>Arthropoda</taxon>
        <taxon>Hexapoda</taxon>
        <taxon>Insecta</taxon>
        <taxon>Pterygota</taxon>
        <taxon>Neoptera</taxon>
        <taxon>Polyneoptera</taxon>
        <taxon>Orthoptera</taxon>
        <taxon>Ensifera</taxon>
        <taxon>Gryllidea</taxon>
        <taxon>Grylloidea</taxon>
        <taxon>Gryllidae</taxon>
        <taxon>Gryllinae</taxon>
        <taxon>Gryllus</taxon>
    </lineage>
</organism>
<keyword evidence="2" id="KW-0812">Transmembrane</keyword>
<feature type="compositionally biased region" description="Acidic residues" evidence="1">
    <location>
        <begin position="382"/>
        <end position="420"/>
    </location>
</feature>
<proteinExistence type="predicted"/>
<feature type="region of interest" description="Disordered" evidence="1">
    <location>
        <begin position="376"/>
        <end position="525"/>
    </location>
</feature>
<keyword evidence="2" id="KW-0472">Membrane</keyword>
<feature type="region of interest" description="Disordered" evidence="1">
    <location>
        <begin position="195"/>
        <end position="220"/>
    </location>
</feature>